<dbReference type="InterPro" id="IPR036397">
    <property type="entry name" value="RNaseH_sf"/>
</dbReference>
<dbReference type="EMBL" id="MZ161093">
    <property type="protein sequence ID" value="QXT50777.1"/>
    <property type="molecule type" value="Genomic_DNA"/>
</dbReference>
<dbReference type="GO" id="GO:0000166">
    <property type="term" value="F:nucleotide binding"/>
    <property type="evidence" value="ECO:0007669"/>
    <property type="project" value="InterPro"/>
</dbReference>
<evidence type="ECO:0000256" key="7">
    <source>
        <dbReference type="ARBA" id="ARBA00023125"/>
    </source>
</evidence>
<geneLocation type="mitochondrion" evidence="11"/>
<evidence type="ECO:0000256" key="5">
    <source>
        <dbReference type="ARBA" id="ARBA00022705"/>
    </source>
</evidence>
<feature type="domain" description="DNA-directed DNA polymerase family B mitochondria/virus" evidence="10">
    <location>
        <begin position="380"/>
        <end position="697"/>
    </location>
</feature>
<evidence type="ECO:0000256" key="3">
    <source>
        <dbReference type="ARBA" id="ARBA00022679"/>
    </source>
</evidence>
<protein>
    <recommendedName>
        <fullName evidence="2">DNA-directed DNA polymerase</fullName>
        <ecNumber evidence="2">2.7.7.7</ecNumber>
    </recommendedName>
</protein>
<sequence length="995" mass="114538">MKMIKDHFYQSWYRLEDLIDREYFKDPHLGLRIAGVDFQEPYLRCQETTIIALAVMRLLIKFVYNTRFKYAKFTIGYNMISPRGELVSFIIGNAIPLEDSSGNAVPNMNVYAMIEKLIIQKAEEYDKNLLKGVYIRVYLLDRHEITNNDIPSSDEIGSIIWNLIESGIGSGEPQELKARAMGRNRRKHPECITALKQNRVKCLPFIVADIETVLVNNVHVPYAAGFLLVHPGDDVAAIDDQIDTYFSEEYNFILPSFEERSTKMLVEFIERIAQLVSKHNDVKTVYFHNFSRFDGILLMKFLATHMVEYSIKPLMRNNKLYQLSVSRITPSGRNKLLFHLRDSYTLLPNSLETLAKTLCPHLGSKGSIAHDEVQVSSLKDNRAQLLDYMEQDIRLLAGVMLRAQEIYWTKYNVDIGQCLTLSSLAMRIYRMNYYDQNDSPIYIPSSNQDAFIRRGYYGGHADTYKPYGENLYYYDVNSLYPYVMKTFAMPGGKPVWHGNLEGLELDDMFGFIEAYVVCPTTITHPFLPYKKKNNTLLFPTGKFVGVYYSEELKYARDLGYQIIPLRGYLFEEMISPFESFVSDLFASRQEAKKSGDDAMAYVYKILMNSLYGRFGINPESTITEVCKKERYEYLIQNSNLISGDMLSDHYYMVSYNSKTGHVDNSSDWNLPTNTAVKISAAITACARIHMYQYISRPDCYYTDTDSAILGNPLPEDEISSMELGKLKQEHIVKNAYFLAPKSYTLLTSTGDIILKHKGLAKDLVDYEWFVSQYADLSRTKQGTVESSFRIDWHTLEIAKKCLQVNIGIQVDNKRNPVFDNKNKWVDTEPKYIIDFGGEESTILKYELKNLQEINASMQSEIAILENNTKERDQHISRLESEMAILRKKDQEKDQHIASLESAFSKLREEIISKSADDKHPEEAVMHPVTPPPTVNKEVPQPTNKNPKDYTSNISMTPKDNITFTDNQNKGKKPKDKKRNKGSKKPKGKKNKKKKR</sequence>
<feature type="compositionally biased region" description="Basic and acidic residues" evidence="9">
    <location>
        <begin position="914"/>
        <end position="924"/>
    </location>
</feature>
<dbReference type="InterPro" id="IPR004868">
    <property type="entry name" value="DNA-dir_DNA_pol_B_mt/vir"/>
</dbReference>
<keyword evidence="11" id="KW-0496">Mitochondrion</keyword>
<feature type="domain" description="DNA-directed DNA polymerase family B mitochondria/virus" evidence="10">
    <location>
        <begin position="280"/>
        <end position="374"/>
    </location>
</feature>
<dbReference type="GO" id="GO:0003887">
    <property type="term" value="F:DNA-directed DNA polymerase activity"/>
    <property type="evidence" value="ECO:0007669"/>
    <property type="project" value="UniProtKB-KW"/>
</dbReference>
<dbReference type="SMART" id="SM00486">
    <property type="entry name" value="POLBc"/>
    <property type="match status" value="1"/>
</dbReference>
<evidence type="ECO:0000256" key="4">
    <source>
        <dbReference type="ARBA" id="ARBA00022695"/>
    </source>
</evidence>
<dbReference type="GO" id="GO:0003677">
    <property type="term" value="F:DNA binding"/>
    <property type="evidence" value="ECO:0007669"/>
    <property type="project" value="UniProtKB-KW"/>
</dbReference>
<evidence type="ECO:0000256" key="9">
    <source>
        <dbReference type="SAM" id="MobiDB-lite"/>
    </source>
</evidence>
<dbReference type="InterPro" id="IPR023211">
    <property type="entry name" value="DNA_pol_palm_dom_sf"/>
</dbReference>
<keyword evidence="7" id="KW-0238">DNA-binding</keyword>
<reference evidence="11" key="1">
    <citation type="submission" date="2021-05" db="EMBL/GenBank/DDBJ databases">
        <title>The first draft genome of feather grasses using SMRT sequencing and its implications in molecular studies of Stipa.</title>
        <authorList>
            <person name="Baiakhmetov E."/>
            <person name="Guyomar C."/>
            <person name="Shelest E."/>
            <person name="Nobis M."/>
            <person name="Gudkova P.D."/>
        </authorList>
    </citation>
    <scope>NUCLEOTIDE SEQUENCE</scope>
</reference>
<dbReference type="SUPFAM" id="SSF53098">
    <property type="entry name" value="Ribonuclease H-like"/>
    <property type="match status" value="1"/>
</dbReference>
<evidence type="ECO:0000256" key="8">
    <source>
        <dbReference type="ARBA" id="ARBA00049244"/>
    </source>
</evidence>
<name>A0A8F6U9R7_9POAL</name>
<comment type="similarity">
    <text evidence="1">Belongs to the DNA polymerase type-B family.</text>
</comment>
<dbReference type="Pfam" id="PF03175">
    <property type="entry name" value="DNA_pol_B_2"/>
    <property type="match status" value="2"/>
</dbReference>
<evidence type="ECO:0000256" key="1">
    <source>
        <dbReference type="ARBA" id="ARBA00005755"/>
    </source>
</evidence>
<evidence type="ECO:0000259" key="10">
    <source>
        <dbReference type="Pfam" id="PF03175"/>
    </source>
</evidence>
<dbReference type="PANTHER" id="PTHR33568">
    <property type="entry name" value="DNA POLYMERASE"/>
    <property type="match status" value="1"/>
</dbReference>
<accession>A0A8F6U9R7</accession>
<dbReference type="Gene3D" id="3.30.420.10">
    <property type="entry name" value="Ribonuclease H-like superfamily/Ribonuclease H"/>
    <property type="match status" value="1"/>
</dbReference>
<evidence type="ECO:0000313" key="11">
    <source>
        <dbReference type="EMBL" id="QXT50777.1"/>
    </source>
</evidence>
<dbReference type="PRINTS" id="PR00106">
    <property type="entry name" value="DNAPOLB"/>
</dbReference>
<evidence type="ECO:0000256" key="6">
    <source>
        <dbReference type="ARBA" id="ARBA00022932"/>
    </source>
</evidence>
<dbReference type="Gene3D" id="3.90.1600.10">
    <property type="entry name" value="Palm domain of DNA polymerase"/>
    <property type="match status" value="2"/>
</dbReference>
<dbReference type="InterPro" id="IPR012337">
    <property type="entry name" value="RNaseH-like_sf"/>
</dbReference>
<gene>
    <name evidence="11" type="primary">orf-f3</name>
</gene>
<proteinExistence type="inferred from homology"/>
<dbReference type="GO" id="GO:0006260">
    <property type="term" value="P:DNA replication"/>
    <property type="evidence" value="ECO:0007669"/>
    <property type="project" value="UniProtKB-KW"/>
</dbReference>
<organism evidence="11">
    <name type="scientific">Stipa capillata</name>
    <dbReference type="NCBI Taxonomy" id="665498"/>
    <lineage>
        <taxon>Eukaryota</taxon>
        <taxon>Viridiplantae</taxon>
        <taxon>Streptophyta</taxon>
        <taxon>Embryophyta</taxon>
        <taxon>Tracheophyta</taxon>
        <taxon>Spermatophyta</taxon>
        <taxon>Magnoliopsida</taxon>
        <taxon>Liliopsida</taxon>
        <taxon>Poales</taxon>
        <taxon>Poaceae</taxon>
        <taxon>BOP clade</taxon>
        <taxon>Pooideae</taxon>
        <taxon>Stipodae</taxon>
        <taxon>Stipeae</taxon>
        <taxon>Stipa</taxon>
    </lineage>
</organism>
<keyword evidence="5" id="KW-0235">DNA replication</keyword>
<dbReference type="AlphaFoldDB" id="A0A8F6U9R7"/>
<feature type="compositionally biased region" description="Polar residues" evidence="9">
    <location>
        <begin position="940"/>
        <end position="967"/>
    </location>
</feature>
<comment type="catalytic activity">
    <reaction evidence="8">
        <text>DNA(n) + a 2'-deoxyribonucleoside 5'-triphosphate = DNA(n+1) + diphosphate</text>
        <dbReference type="Rhea" id="RHEA:22508"/>
        <dbReference type="Rhea" id="RHEA-COMP:17339"/>
        <dbReference type="Rhea" id="RHEA-COMP:17340"/>
        <dbReference type="ChEBI" id="CHEBI:33019"/>
        <dbReference type="ChEBI" id="CHEBI:61560"/>
        <dbReference type="ChEBI" id="CHEBI:173112"/>
        <dbReference type="EC" id="2.7.7.7"/>
    </reaction>
</comment>
<feature type="region of interest" description="Disordered" evidence="9">
    <location>
        <begin position="914"/>
        <end position="995"/>
    </location>
</feature>
<keyword evidence="4" id="KW-0548">Nucleotidyltransferase</keyword>
<dbReference type="InterPro" id="IPR043502">
    <property type="entry name" value="DNA/RNA_pol_sf"/>
</dbReference>
<dbReference type="PANTHER" id="PTHR33568:SF3">
    <property type="entry name" value="DNA-DIRECTED DNA POLYMERASE"/>
    <property type="match status" value="1"/>
</dbReference>
<keyword evidence="3" id="KW-0808">Transferase</keyword>
<feature type="compositionally biased region" description="Basic residues" evidence="9">
    <location>
        <begin position="969"/>
        <end position="995"/>
    </location>
</feature>
<keyword evidence="6" id="KW-0239">DNA-directed DNA polymerase</keyword>
<dbReference type="SUPFAM" id="SSF56672">
    <property type="entry name" value="DNA/RNA polymerases"/>
    <property type="match status" value="1"/>
</dbReference>
<dbReference type="EC" id="2.7.7.7" evidence="2"/>
<dbReference type="InterPro" id="IPR006172">
    <property type="entry name" value="DNA-dir_DNA_pol_B"/>
</dbReference>
<evidence type="ECO:0000256" key="2">
    <source>
        <dbReference type="ARBA" id="ARBA00012417"/>
    </source>
</evidence>